<evidence type="ECO:0000256" key="6">
    <source>
        <dbReference type="ARBA" id="ARBA00023170"/>
    </source>
</evidence>
<dbReference type="AlphaFoldDB" id="A0ABD2MWV7"/>
<dbReference type="Proteomes" id="UP001516400">
    <property type="component" value="Unassembled WGS sequence"/>
</dbReference>
<evidence type="ECO:0000256" key="4">
    <source>
        <dbReference type="ARBA" id="ARBA00022989"/>
    </source>
</evidence>
<proteinExistence type="predicted"/>
<evidence type="ECO:0000256" key="5">
    <source>
        <dbReference type="ARBA" id="ARBA00023136"/>
    </source>
</evidence>
<protein>
    <recommendedName>
        <fullName evidence="11">Ionotropic receptor</fullName>
    </recommendedName>
</protein>
<evidence type="ECO:0000256" key="2">
    <source>
        <dbReference type="ARBA" id="ARBA00022475"/>
    </source>
</evidence>
<keyword evidence="5 8" id="KW-0472">Membrane</keyword>
<reference evidence="9 10" key="1">
    <citation type="journal article" date="2021" name="BMC Biol.">
        <title>Horizontally acquired antibacterial genes associated with adaptive radiation of ladybird beetles.</title>
        <authorList>
            <person name="Li H.S."/>
            <person name="Tang X.F."/>
            <person name="Huang Y.H."/>
            <person name="Xu Z.Y."/>
            <person name="Chen M.L."/>
            <person name="Du X.Y."/>
            <person name="Qiu B.Y."/>
            <person name="Chen P.T."/>
            <person name="Zhang W."/>
            <person name="Slipinski A."/>
            <person name="Escalona H.E."/>
            <person name="Waterhouse R.M."/>
            <person name="Zwick A."/>
            <person name="Pang H."/>
        </authorList>
    </citation>
    <scope>NUCLEOTIDE SEQUENCE [LARGE SCALE GENOMIC DNA]</scope>
    <source>
        <strain evidence="9">SYSU2018</strain>
    </source>
</reference>
<evidence type="ECO:0000256" key="8">
    <source>
        <dbReference type="SAM" id="Phobius"/>
    </source>
</evidence>
<dbReference type="EMBL" id="JABFTP020000042">
    <property type="protein sequence ID" value="KAL3270975.1"/>
    <property type="molecule type" value="Genomic_DNA"/>
</dbReference>
<dbReference type="InterPro" id="IPR052192">
    <property type="entry name" value="Insect_Ionotropic_Sensory_Rcpt"/>
</dbReference>
<name>A0ABD2MWV7_9CUCU</name>
<evidence type="ECO:0000256" key="7">
    <source>
        <dbReference type="ARBA" id="ARBA00023180"/>
    </source>
</evidence>
<keyword evidence="2" id="KW-1003">Cell membrane</keyword>
<evidence type="ECO:0000256" key="3">
    <source>
        <dbReference type="ARBA" id="ARBA00022692"/>
    </source>
</evidence>
<comment type="caution">
    <text evidence="9">The sequence shown here is derived from an EMBL/GenBank/DDBJ whole genome shotgun (WGS) entry which is preliminary data.</text>
</comment>
<evidence type="ECO:0000313" key="9">
    <source>
        <dbReference type="EMBL" id="KAL3270975.1"/>
    </source>
</evidence>
<keyword evidence="7" id="KW-0325">Glycoprotein</keyword>
<keyword evidence="10" id="KW-1185">Reference proteome</keyword>
<dbReference type="SUPFAM" id="SSF53850">
    <property type="entry name" value="Periplasmic binding protein-like II"/>
    <property type="match status" value="1"/>
</dbReference>
<keyword evidence="4 8" id="KW-1133">Transmembrane helix</keyword>
<sequence length="483" mass="56773">MGVPSGPPDVYIINVDATTTTKFLKFRNKFGFNANTKYIFISRNSSFKFPLIDSDTAIFVNSETGKIYRRSVEENQSEHIGICFEPNNNYTKMFENELNTWKVNEISVCTHIYPPYEIEDDVRKGIDVEILKMTFDLLRIKFKIVVFPYPVGKIDDYLTNMFAKNICDTYSGIQARVLFDFTDPHFYDTLHWVTRTPEEMPRWKYALKNFTIDIWFSCMISTIFLSIVWHLTIFRSKSFKRISNLPQGFLITLKLFLEQSYSSKTSNISQKIMLITILFTSFMINAFYKSRFTYLLSGFNINEPIDSFEAIKANKMMLKIPHSVQQFFEYDPKEIKYLRKYQTVADPSIEIHKLRYEKNTATTLPKRIFYWFINQNLDENMRPTLQIINPPIVFLMSSLILRKNSALTEPLNEKLGYLRDHGHISYILSKYEVLIAERDPTLDVKKLTINHIQLPLILWIFGIIVASGRLYYELEQEGKFGYS</sequence>
<dbReference type="Gene3D" id="1.10.287.70">
    <property type="match status" value="1"/>
</dbReference>
<evidence type="ECO:0000256" key="1">
    <source>
        <dbReference type="ARBA" id="ARBA00004651"/>
    </source>
</evidence>
<dbReference type="PANTHER" id="PTHR42643:SF30">
    <property type="entry name" value="IONOTROPIC RECEPTOR 40A-RELATED"/>
    <property type="match status" value="1"/>
</dbReference>
<evidence type="ECO:0008006" key="11">
    <source>
        <dbReference type="Google" id="ProtNLM"/>
    </source>
</evidence>
<keyword evidence="6" id="KW-0675">Receptor</keyword>
<gene>
    <name evidence="9" type="ORF">HHI36_021478</name>
</gene>
<organism evidence="9 10">
    <name type="scientific">Cryptolaemus montrouzieri</name>
    <dbReference type="NCBI Taxonomy" id="559131"/>
    <lineage>
        <taxon>Eukaryota</taxon>
        <taxon>Metazoa</taxon>
        <taxon>Ecdysozoa</taxon>
        <taxon>Arthropoda</taxon>
        <taxon>Hexapoda</taxon>
        <taxon>Insecta</taxon>
        <taxon>Pterygota</taxon>
        <taxon>Neoptera</taxon>
        <taxon>Endopterygota</taxon>
        <taxon>Coleoptera</taxon>
        <taxon>Polyphaga</taxon>
        <taxon>Cucujiformia</taxon>
        <taxon>Coccinelloidea</taxon>
        <taxon>Coccinellidae</taxon>
        <taxon>Scymninae</taxon>
        <taxon>Scymnini</taxon>
        <taxon>Cryptolaemus</taxon>
    </lineage>
</organism>
<feature type="transmembrane region" description="Helical" evidence="8">
    <location>
        <begin position="214"/>
        <end position="234"/>
    </location>
</feature>
<comment type="subcellular location">
    <subcellularLocation>
        <location evidence="1">Cell membrane</location>
        <topology evidence="1">Multi-pass membrane protein</topology>
    </subcellularLocation>
</comment>
<dbReference type="GO" id="GO:0005886">
    <property type="term" value="C:plasma membrane"/>
    <property type="evidence" value="ECO:0007669"/>
    <property type="project" value="UniProtKB-SubCell"/>
</dbReference>
<feature type="transmembrane region" description="Helical" evidence="8">
    <location>
        <begin position="452"/>
        <end position="472"/>
    </location>
</feature>
<keyword evidence="3 8" id="KW-0812">Transmembrane</keyword>
<dbReference type="PANTHER" id="PTHR42643">
    <property type="entry name" value="IONOTROPIC RECEPTOR 20A-RELATED"/>
    <property type="match status" value="1"/>
</dbReference>
<accession>A0ABD2MWV7</accession>
<evidence type="ECO:0000313" key="10">
    <source>
        <dbReference type="Proteomes" id="UP001516400"/>
    </source>
</evidence>